<name>A0ABV8P9M4_9SPHI</name>
<dbReference type="EMBL" id="JBHSBW010000007">
    <property type="protein sequence ID" value="MFC4211071.1"/>
    <property type="molecule type" value="Genomic_DNA"/>
</dbReference>
<dbReference type="Proteomes" id="UP001595789">
    <property type="component" value="Unassembled WGS sequence"/>
</dbReference>
<accession>A0ABV8P9M4</accession>
<reference evidence="4" key="1">
    <citation type="journal article" date="2019" name="Int. J. Syst. Evol. Microbiol.">
        <title>The Global Catalogue of Microorganisms (GCM) 10K type strain sequencing project: providing services to taxonomists for standard genome sequencing and annotation.</title>
        <authorList>
            <consortium name="The Broad Institute Genomics Platform"/>
            <consortium name="The Broad Institute Genome Sequencing Center for Infectious Disease"/>
            <person name="Wu L."/>
            <person name="Ma J."/>
        </authorList>
    </citation>
    <scope>NUCLEOTIDE SEQUENCE [LARGE SCALE GENOMIC DNA]</scope>
    <source>
        <strain evidence="4">CCM 8691</strain>
    </source>
</reference>
<dbReference type="PROSITE" id="PS51257">
    <property type="entry name" value="PROKAR_LIPOPROTEIN"/>
    <property type="match status" value="1"/>
</dbReference>
<evidence type="ECO:0000313" key="3">
    <source>
        <dbReference type="EMBL" id="MFC4211071.1"/>
    </source>
</evidence>
<gene>
    <name evidence="3" type="ORF">ACFOWA_07760</name>
</gene>
<keyword evidence="2" id="KW-0732">Signal</keyword>
<keyword evidence="4" id="KW-1185">Reference proteome</keyword>
<feature type="chain" id="PRO_5047264043" description="Lipoprotein" evidence="2">
    <location>
        <begin position="24"/>
        <end position="73"/>
    </location>
</feature>
<evidence type="ECO:0000313" key="4">
    <source>
        <dbReference type="Proteomes" id="UP001595789"/>
    </source>
</evidence>
<evidence type="ECO:0000256" key="2">
    <source>
        <dbReference type="SAM" id="SignalP"/>
    </source>
</evidence>
<proteinExistence type="predicted"/>
<evidence type="ECO:0000256" key="1">
    <source>
        <dbReference type="SAM" id="MobiDB-lite"/>
    </source>
</evidence>
<feature type="signal peptide" evidence="2">
    <location>
        <begin position="1"/>
        <end position="23"/>
    </location>
</feature>
<evidence type="ECO:0008006" key="5">
    <source>
        <dbReference type="Google" id="ProtNLM"/>
    </source>
</evidence>
<dbReference type="RefSeq" id="WP_378983636.1">
    <property type="nucleotide sequence ID" value="NZ_JBHSBW010000007.1"/>
</dbReference>
<feature type="region of interest" description="Disordered" evidence="1">
    <location>
        <begin position="48"/>
        <end position="73"/>
    </location>
</feature>
<protein>
    <recommendedName>
        <fullName evidence="5">Lipoprotein</fullName>
    </recommendedName>
</protein>
<sequence>MKKTIILLSLGTLLFAACSGNKADEENADSMYRYSDTNKATVDTTTIDSARTKGYPDSTTNAPRMSGGNRNIE</sequence>
<comment type="caution">
    <text evidence="3">The sequence shown here is derived from an EMBL/GenBank/DDBJ whole genome shotgun (WGS) entry which is preliminary data.</text>
</comment>
<organism evidence="3 4">
    <name type="scientific">Pedobacter lithocola</name>
    <dbReference type="NCBI Taxonomy" id="1908239"/>
    <lineage>
        <taxon>Bacteria</taxon>
        <taxon>Pseudomonadati</taxon>
        <taxon>Bacteroidota</taxon>
        <taxon>Sphingobacteriia</taxon>
        <taxon>Sphingobacteriales</taxon>
        <taxon>Sphingobacteriaceae</taxon>
        <taxon>Pedobacter</taxon>
    </lineage>
</organism>